<dbReference type="EMBL" id="JACHXA010000001">
    <property type="protein sequence ID" value="MBB3064260.1"/>
    <property type="molecule type" value="Genomic_DNA"/>
</dbReference>
<dbReference type="GO" id="GO:0047632">
    <property type="term" value="F:agmatine deiminase activity"/>
    <property type="evidence" value="ECO:0007669"/>
    <property type="project" value="UniProtKB-EC"/>
</dbReference>
<sequence length="345" mass="37729">MAPRHQSESDSIPADAYRMPAEWEPHERCWMMWPTRAEIWNDIAATRRAFAAAARTIRLFEPVTMVVSPADAMAARALLGPAIDVLEAPIDDSWCRDAGPCFLLDGKGDLAGVDFCFNAWGGKYQGYANDAAVAARILAAAGAERIGSRLVAEGGGVTVDGEGTLITTLSCFPNSNRNPDWDLAEIEDELKRCLGVRKVIWLPGNSFDTETDGHVDGVAVFARPGLVLVQTTDDKSQPEYQAFAENLEALRGQTDAKGRPLQVMEVKSAVGADSTSMRFCRSYVNFYMANGALIMPCYGVEEDRATYRLFSEVFPERKIVPLVVDDIAFGGGGIHCITQQQPRRN</sequence>
<protein>
    <submittedName>
        <fullName evidence="2">Agmatine deiminase</fullName>
        <ecNumber evidence="2">3.5.3.12</ecNumber>
    </submittedName>
</protein>
<dbReference type="Gene3D" id="3.75.10.10">
    <property type="entry name" value="L-arginine/glycine Amidinotransferase, Chain A"/>
    <property type="match status" value="1"/>
</dbReference>
<dbReference type="InterPro" id="IPR007466">
    <property type="entry name" value="Peptidyl-Arg-deiminase_porph"/>
</dbReference>
<gene>
    <name evidence="2" type="ORF">FHR98_000525</name>
</gene>
<dbReference type="SUPFAM" id="SSF55909">
    <property type="entry name" value="Pentein"/>
    <property type="match status" value="1"/>
</dbReference>
<accession>A0A839SR97</accession>
<dbReference type="GO" id="GO:0004668">
    <property type="term" value="F:protein-arginine deiminase activity"/>
    <property type="evidence" value="ECO:0007669"/>
    <property type="project" value="InterPro"/>
</dbReference>
<dbReference type="PANTHER" id="PTHR31377">
    <property type="entry name" value="AGMATINE DEIMINASE-RELATED"/>
    <property type="match status" value="1"/>
</dbReference>
<dbReference type="GO" id="GO:0009446">
    <property type="term" value="P:putrescine biosynthetic process"/>
    <property type="evidence" value="ECO:0007669"/>
    <property type="project" value="InterPro"/>
</dbReference>
<dbReference type="EC" id="3.5.3.12" evidence="2"/>
<evidence type="ECO:0000256" key="1">
    <source>
        <dbReference type="ARBA" id="ARBA00022801"/>
    </source>
</evidence>
<dbReference type="RefSeq" id="WP_221205681.1">
    <property type="nucleotide sequence ID" value="NZ_JACHXA010000001.1"/>
</dbReference>
<comment type="caution">
    <text evidence="2">The sequence shown here is derived from an EMBL/GenBank/DDBJ whole genome shotgun (WGS) entry which is preliminary data.</text>
</comment>
<name>A0A839SR97_9PROT</name>
<keyword evidence="3" id="KW-1185">Reference proteome</keyword>
<evidence type="ECO:0000313" key="3">
    <source>
        <dbReference type="Proteomes" id="UP000581135"/>
    </source>
</evidence>
<keyword evidence="1 2" id="KW-0378">Hydrolase</keyword>
<dbReference type="AlphaFoldDB" id="A0A839SR97"/>
<dbReference type="PANTHER" id="PTHR31377:SF0">
    <property type="entry name" value="AGMATINE DEIMINASE-RELATED"/>
    <property type="match status" value="1"/>
</dbReference>
<organism evidence="2 3">
    <name type="scientific">Limibacillus halophilus</name>
    <dbReference type="NCBI Taxonomy" id="1579333"/>
    <lineage>
        <taxon>Bacteria</taxon>
        <taxon>Pseudomonadati</taxon>
        <taxon>Pseudomonadota</taxon>
        <taxon>Alphaproteobacteria</taxon>
        <taxon>Rhodospirillales</taxon>
        <taxon>Rhodovibrionaceae</taxon>
        <taxon>Limibacillus</taxon>
    </lineage>
</organism>
<evidence type="ECO:0000313" key="2">
    <source>
        <dbReference type="EMBL" id="MBB3064260.1"/>
    </source>
</evidence>
<proteinExistence type="predicted"/>
<dbReference type="Proteomes" id="UP000581135">
    <property type="component" value="Unassembled WGS sequence"/>
</dbReference>
<reference evidence="2 3" key="1">
    <citation type="submission" date="2020-08" db="EMBL/GenBank/DDBJ databases">
        <title>Genomic Encyclopedia of Type Strains, Phase III (KMG-III): the genomes of soil and plant-associated and newly described type strains.</title>
        <authorList>
            <person name="Whitman W."/>
        </authorList>
    </citation>
    <scope>NUCLEOTIDE SEQUENCE [LARGE SCALE GENOMIC DNA]</scope>
    <source>
        <strain evidence="2 3">CECT 8803</strain>
    </source>
</reference>
<dbReference type="Pfam" id="PF04371">
    <property type="entry name" value="PAD_porph"/>
    <property type="match status" value="1"/>
</dbReference>